<dbReference type="SUPFAM" id="SSF53850">
    <property type="entry name" value="Periplasmic binding protein-like II"/>
    <property type="match status" value="1"/>
</dbReference>
<keyword evidence="7" id="KW-1185">Reference proteome</keyword>
<dbReference type="Proteomes" id="UP000183371">
    <property type="component" value="Unassembled WGS sequence"/>
</dbReference>
<reference evidence="7" key="1">
    <citation type="submission" date="2016-10" db="EMBL/GenBank/DDBJ databases">
        <authorList>
            <person name="Varghese N."/>
            <person name="Submissions S."/>
        </authorList>
    </citation>
    <scope>NUCLEOTIDE SEQUENCE [LARGE SCALE GENOMIC DNA]</scope>
    <source>
        <strain evidence="7">DSM 17465</strain>
    </source>
</reference>
<evidence type="ECO:0000313" key="7">
    <source>
        <dbReference type="Proteomes" id="UP000183371"/>
    </source>
</evidence>
<evidence type="ECO:0000259" key="5">
    <source>
        <dbReference type="PROSITE" id="PS50931"/>
    </source>
</evidence>
<evidence type="ECO:0000256" key="1">
    <source>
        <dbReference type="ARBA" id="ARBA00009437"/>
    </source>
</evidence>
<dbReference type="Gene3D" id="3.40.190.290">
    <property type="match status" value="1"/>
</dbReference>
<dbReference type="InterPro" id="IPR036390">
    <property type="entry name" value="WH_DNA-bd_sf"/>
</dbReference>
<dbReference type="PANTHER" id="PTHR30537">
    <property type="entry name" value="HTH-TYPE TRANSCRIPTIONAL REGULATOR"/>
    <property type="match status" value="1"/>
</dbReference>
<organism evidence="6 7">
    <name type="scientific">Pseudovibrio denitrificans</name>
    <dbReference type="NCBI Taxonomy" id="258256"/>
    <lineage>
        <taxon>Bacteria</taxon>
        <taxon>Pseudomonadati</taxon>
        <taxon>Pseudomonadota</taxon>
        <taxon>Alphaproteobacteria</taxon>
        <taxon>Hyphomicrobiales</taxon>
        <taxon>Stappiaceae</taxon>
        <taxon>Pseudovibrio</taxon>
    </lineage>
</organism>
<evidence type="ECO:0000256" key="4">
    <source>
        <dbReference type="ARBA" id="ARBA00023163"/>
    </source>
</evidence>
<dbReference type="GO" id="GO:0003700">
    <property type="term" value="F:DNA-binding transcription factor activity"/>
    <property type="evidence" value="ECO:0007669"/>
    <property type="project" value="InterPro"/>
</dbReference>
<sequence>MSLYNLNRLRHFVEVVESGSFTAAAKKLGLGKAIVSHQVARLEEELGAALLVRTTRSLQVTEAGQRFYESAAEILEQAERAAQELQQEQDVPSGLLTVTAPEDYGRYVVAKALMRLRKKHPKIQVNAVFTDEKLDQLKEKIDVSIRVGWLEDSSAIARKIGTFQQYTVASPSVVEALGPVEKPLDLQGKPWIYHRKLPSEMTWRSEGGEEAHFTLQSPEVTVWNTLTSHACALEDGGICILPSFQIRDDLASGRLQRILPNWHQKEGGIYALFPNSRFRPAKTKAFVEELINAHREVRDVFEEDV</sequence>
<comment type="similarity">
    <text evidence="1">Belongs to the LysR transcriptional regulatory family.</text>
</comment>
<protein>
    <submittedName>
        <fullName evidence="6">DNA-binding transcriptional regulator, LysR family</fullName>
    </submittedName>
</protein>
<dbReference type="PRINTS" id="PR00039">
    <property type="entry name" value="HTHLYSR"/>
</dbReference>
<dbReference type="GO" id="GO:0043565">
    <property type="term" value="F:sequence-specific DNA binding"/>
    <property type="evidence" value="ECO:0007669"/>
    <property type="project" value="TreeGrafter"/>
</dbReference>
<feature type="domain" description="HTH lysR-type" evidence="5">
    <location>
        <begin position="4"/>
        <end position="61"/>
    </location>
</feature>
<dbReference type="RefSeq" id="WP_083417094.1">
    <property type="nucleotide sequence ID" value="NZ_FPBD01000005.1"/>
</dbReference>
<dbReference type="Pfam" id="PF03466">
    <property type="entry name" value="LysR_substrate"/>
    <property type="match status" value="1"/>
</dbReference>
<dbReference type="InterPro" id="IPR036388">
    <property type="entry name" value="WH-like_DNA-bd_sf"/>
</dbReference>
<dbReference type="PROSITE" id="PS50931">
    <property type="entry name" value="HTH_LYSR"/>
    <property type="match status" value="1"/>
</dbReference>
<dbReference type="PANTHER" id="PTHR30537:SF66">
    <property type="entry name" value="IRON-REGULATED VIRULENCE REGULATORY PROTEIN IRGB"/>
    <property type="match status" value="1"/>
</dbReference>
<evidence type="ECO:0000313" key="6">
    <source>
        <dbReference type="EMBL" id="SFT93732.1"/>
    </source>
</evidence>
<proteinExistence type="inferred from homology"/>
<dbReference type="SUPFAM" id="SSF46785">
    <property type="entry name" value="Winged helix' DNA-binding domain"/>
    <property type="match status" value="1"/>
</dbReference>
<keyword evidence="2" id="KW-0805">Transcription regulation</keyword>
<keyword evidence="4" id="KW-0804">Transcription</keyword>
<name>A0A1I7C2S5_9HYPH</name>
<dbReference type="CDD" id="cd08422">
    <property type="entry name" value="PBP2_CrgA_like"/>
    <property type="match status" value="1"/>
</dbReference>
<accession>A0A1I7C2S5</accession>
<dbReference type="InterPro" id="IPR005119">
    <property type="entry name" value="LysR_subst-bd"/>
</dbReference>
<keyword evidence="3 6" id="KW-0238">DNA-binding</keyword>
<dbReference type="Pfam" id="PF00126">
    <property type="entry name" value="HTH_1"/>
    <property type="match status" value="1"/>
</dbReference>
<evidence type="ECO:0000256" key="2">
    <source>
        <dbReference type="ARBA" id="ARBA00023015"/>
    </source>
</evidence>
<dbReference type="InterPro" id="IPR000847">
    <property type="entry name" value="LysR_HTH_N"/>
</dbReference>
<dbReference type="EMBL" id="FPBD01000005">
    <property type="protein sequence ID" value="SFT93732.1"/>
    <property type="molecule type" value="Genomic_DNA"/>
</dbReference>
<dbReference type="AlphaFoldDB" id="A0A1I7C2S5"/>
<dbReference type="FunFam" id="1.10.10.10:FF:000001">
    <property type="entry name" value="LysR family transcriptional regulator"/>
    <property type="match status" value="1"/>
</dbReference>
<dbReference type="GO" id="GO:0006351">
    <property type="term" value="P:DNA-templated transcription"/>
    <property type="evidence" value="ECO:0007669"/>
    <property type="project" value="TreeGrafter"/>
</dbReference>
<gene>
    <name evidence="6" type="ORF">SAMN05444141_10591</name>
</gene>
<dbReference type="InterPro" id="IPR058163">
    <property type="entry name" value="LysR-type_TF_proteobact-type"/>
</dbReference>
<dbReference type="Gene3D" id="1.10.10.10">
    <property type="entry name" value="Winged helix-like DNA-binding domain superfamily/Winged helix DNA-binding domain"/>
    <property type="match status" value="1"/>
</dbReference>
<evidence type="ECO:0000256" key="3">
    <source>
        <dbReference type="ARBA" id="ARBA00023125"/>
    </source>
</evidence>